<feature type="compositionally biased region" description="Basic and acidic residues" evidence="8">
    <location>
        <begin position="211"/>
        <end position="225"/>
    </location>
</feature>
<evidence type="ECO:0000256" key="8">
    <source>
        <dbReference type="SAM" id="MobiDB-lite"/>
    </source>
</evidence>
<keyword evidence="6" id="KW-0687">Ribonucleoprotein</keyword>
<evidence type="ECO:0000256" key="5">
    <source>
        <dbReference type="ARBA" id="ARBA00023242"/>
    </source>
</evidence>
<comment type="subcellular location">
    <subcellularLocation>
        <location evidence="1 6">Nucleus</location>
        <location evidence="1 6">Nucleolus</location>
    </subcellularLocation>
</comment>
<organism evidence="9">
    <name type="scientific">Arion vulgaris</name>
    <dbReference type="NCBI Taxonomy" id="1028688"/>
    <lineage>
        <taxon>Eukaryota</taxon>
        <taxon>Metazoa</taxon>
        <taxon>Spiralia</taxon>
        <taxon>Lophotrochozoa</taxon>
        <taxon>Mollusca</taxon>
        <taxon>Gastropoda</taxon>
        <taxon>Heterobranchia</taxon>
        <taxon>Euthyneura</taxon>
        <taxon>Panpulmonata</taxon>
        <taxon>Eupulmonata</taxon>
        <taxon>Stylommatophora</taxon>
        <taxon>Helicina</taxon>
        <taxon>Arionoidea</taxon>
        <taxon>Arionidae</taxon>
        <taxon>Arion</taxon>
    </lineage>
</organism>
<reference evidence="9" key="1">
    <citation type="submission" date="2014-12" db="EMBL/GenBank/DDBJ databases">
        <title>Insight into the proteome of Arion vulgaris.</title>
        <authorList>
            <person name="Aradska J."/>
            <person name="Bulat T."/>
            <person name="Smidak R."/>
            <person name="Sarate P."/>
            <person name="Gangsoo J."/>
            <person name="Sialana F."/>
            <person name="Bilban M."/>
            <person name="Lubec G."/>
        </authorList>
    </citation>
    <scope>NUCLEOTIDE SEQUENCE</scope>
    <source>
        <tissue evidence="9">Skin</tissue>
    </source>
</reference>
<sequence length="225" mass="26748">MEDSTTALDIIQEEMSHVPLSELMTMQNKIGLKAFRKIKYGLSSNKAADKTFKRENKNRPTELSARRPVPRIQQCPKSKVTRDPRFDDLSGEFSEKIFKHTYGFLTDVKRQEKMKLEKIISKTKNKEKKSELKQLYNRMEQQELAAKRKDKHEMLEKEWKKTEQDKIKAGKKPYFMKKSEKKALFEAEYQKELNETGKMQKYLTRKSKKMAAKEKRKNEWSTKDL</sequence>
<feature type="coiled-coil region" evidence="7">
    <location>
        <begin position="122"/>
        <end position="149"/>
    </location>
</feature>
<keyword evidence="5 6" id="KW-0539">Nucleus</keyword>
<dbReference type="InterPro" id="IPR009292">
    <property type="entry name" value="RRP36"/>
</dbReference>
<evidence type="ECO:0000256" key="4">
    <source>
        <dbReference type="ARBA" id="ARBA00022552"/>
    </source>
</evidence>
<dbReference type="PANTHER" id="PTHR21738:SF0">
    <property type="entry name" value="RIBOSOMAL RNA PROCESSING PROTEIN 36 HOMOLOG"/>
    <property type="match status" value="1"/>
</dbReference>
<proteinExistence type="inferred from homology"/>
<feature type="compositionally biased region" description="Basic and acidic residues" evidence="8">
    <location>
        <begin position="49"/>
        <end position="60"/>
    </location>
</feature>
<dbReference type="GO" id="GO:0000462">
    <property type="term" value="P:maturation of SSU-rRNA from tricistronic rRNA transcript (SSU-rRNA, 5.8S rRNA, LSU-rRNA)"/>
    <property type="evidence" value="ECO:0007669"/>
    <property type="project" value="TreeGrafter"/>
</dbReference>
<gene>
    <name evidence="9" type="primary">ORF169882</name>
</gene>
<evidence type="ECO:0000256" key="3">
    <source>
        <dbReference type="ARBA" id="ARBA00022517"/>
    </source>
</evidence>
<dbReference type="EMBL" id="HACG01042402">
    <property type="protein sequence ID" value="CEK89267.1"/>
    <property type="molecule type" value="Transcribed_RNA"/>
</dbReference>
<feature type="region of interest" description="Disordered" evidence="8">
    <location>
        <begin position="49"/>
        <end position="68"/>
    </location>
</feature>
<name>A0A0B7B8N0_9EUPU</name>
<protein>
    <recommendedName>
        <fullName evidence="6">rRNA biogenesis protein RRP36</fullName>
    </recommendedName>
</protein>
<feature type="region of interest" description="Disordered" evidence="8">
    <location>
        <begin position="200"/>
        <end position="225"/>
    </location>
</feature>
<dbReference type="GO" id="GO:0005730">
    <property type="term" value="C:nucleolus"/>
    <property type="evidence" value="ECO:0007669"/>
    <property type="project" value="UniProtKB-SubCell"/>
</dbReference>
<dbReference type="Pfam" id="PF06102">
    <property type="entry name" value="RRP36"/>
    <property type="match status" value="1"/>
</dbReference>
<evidence type="ECO:0000256" key="1">
    <source>
        <dbReference type="ARBA" id="ARBA00004604"/>
    </source>
</evidence>
<evidence type="ECO:0000256" key="6">
    <source>
        <dbReference type="RuleBase" id="RU368027"/>
    </source>
</evidence>
<dbReference type="PANTHER" id="PTHR21738">
    <property type="entry name" value="RIBOSOMAL RNA PROCESSING PROTEIN 36 HOMOLOG"/>
    <property type="match status" value="1"/>
</dbReference>
<keyword evidence="7" id="KW-0175">Coiled coil</keyword>
<comment type="function">
    <text evidence="6">Component of the 90S pre-ribosome involved in the maturation of rRNAs. Required for early cleavages of the pre-RNAs in the 40S ribosomal subunit maturation pathway.</text>
</comment>
<evidence type="ECO:0000256" key="2">
    <source>
        <dbReference type="ARBA" id="ARBA00009418"/>
    </source>
</evidence>
<accession>A0A0B7B8N0</accession>
<dbReference type="AlphaFoldDB" id="A0A0B7B8N0"/>
<comment type="subunit">
    <text evidence="6">Associates with 90S and pre-40S pre-ribosomal particles.</text>
</comment>
<evidence type="ECO:0000313" key="9">
    <source>
        <dbReference type="EMBL" id="CEK89267.1"/>
    </source>
</evidence>
<dbReference type="GO" id="GO:0030686">
    <property type="term" value="C:90S preribosome"/>
    <property type="evidence" value="ECO:0007669"/>
    <property type="project" value="TreeGrafter"/>
</dbReference>
<keyword evidence="3 6" id="KW-0690">Ribosome biogenesis</keyword>
<evidence type="ECO:0000256" key="7">
    <source>
        <dbReference type="SAM" id="Coils"/>
    </source>
</evidence>
<comment type="similarity">
    <text evidence="2 6">Belongs to the RRP36 family.</text>
</comment>
<keyword evidence="4 6" id="KW-0698">rRNA processing</keyword>